<feature type="transmembrane region" description="Helical" evidence="9">
    <location>
        <begin position="242"/>
        <end position="267"/>
    </location>
</feature>
<keyword evidence="8 9" id="KW-0472">Membrane</keyword>
<dbReference type="Pfam" id="PF00375">
    <property type="entry name" value="SDF"/>
    <property type="match status" value="1"/>
</dbReference>
<feature type="transmembrane region" description="Helical" evidence="9">
    <location>
        <begin position="374"/>
        <end position="398"/>
    </location>
</feature>
<dbReference type="PROSITE" id="PS00714">
    <property type="entry name" value="NA_DICARBOXYL_SYMP_2"/>
    <property type="match status" value="1"/>
</dbReference>
<dbReference type="EMBL" id="CP032345">
    <property type="protein sequence ID" value="QCO15670.1"/>
    <property type="molecule type" value="Genomic_DNA"/>
</dbReference>
<keyword evidence="4" id="KW-1003">Cell membrane</keyword>
<feature type="transmembrane region" description="Helical" evidence="9">
    <location>
        <begin position="31"/>
        <end position="50"/>
    </location>
</feature>
<dbReference type="GO" id="GO:0015366">
    <property type="term" value="F:malate:proton symporter activity"/>
    <property type="evidence" value="ECO:0007669"/>
    <property type="project" value="TreeGrafter"/>
</dbReference>
<feature type="transmembrane region" description="Helical" evidence="9">
    <location>
        <begin position="102"/>
        <end position="122"/>
    </location>
</feature>
<dbReference type="InterPro" id="IPR018107">
    <property type="entry name" value="Na-dicarboxylate_symporter_CS"/>
</dbReference>
<evidence type="ECO:0000313" key="10">
    <source>
        <dbReference type="EMBL" id="QCO15670.1"/>
    </source>
</evidence>
<keyword evidence="5 9" id="KW-0812">Transmembrane</keyword>
<keyword evidence="7 9" id="KW-1133">Transmembrane helix</keyword>
<evidence type="ECO:0000256" key="6">
    <source>
        <dbReference type="ARBA" id="ARBA00022847"/>
    </source>
</evidence>
<accession>A0A4D8R2M1</accession>
<reference evidence="10 11" key="1">
    <citation type="submission" date="2018-09" db="EMBL/GenBank/DDBJ databases">
        <title>Whole genome based analysis of evolution and adaptive divergence in Indian and Brazilian strains of Azospirillum brasilense.</title>
        <authorList>
            <person name="Singh C."/>
            <person name="Tripathi A.K."/>
        </authorList>
    </citation>
    <scope>NUCLEOTIDE SEQUENCE [LARGE SCALE GENOMIC DNA]</scope>
    <source>
        <strain evidence="10 11">MTCC4039</strain>
    </source>
</reference>
<evidence type="ECO:0000256" key="2">
    <source>
        <dbReference type="ARBA" id="ARBA00006148"/>
    </source>
</evidence>
<comment type="similarity">
    <text evidence="2">Belongs to the dicarboxylate/amino acid:cation symporter (DAACS) (TC 2.A.23) family.</text>
</comment>
<dbReference type="GO" id="GO:0070778">
    <property type="term" value="P:L-aspartate transmembrane transport"/>
    <property type="evidence" value="ECO:0007669"/>
    <property type="project" value="TreeGrafter"/>
</dbReference>
<comment type="subcellular location">
    <subcellularLocation>
        <location evidence="1">Cell inner membrane</location>
        <topology evidence="1">Multi-pass membrane protein</topology>
    </subcellularLocation>
</comment>
<dbReference type="AlphaFoldDB" id="A0A4D8R2M1"/>
<protein>
    <submittedName>
        <fullName evidence="10">C4-dicarboxylate transporter DctA</fullName>
    </submittedName>
</protein>
<evidence type="ECO:0000256" key="7">
    <source>
        <dbReference type="ARBA" id="ARBA00022989"/>
    </source>
</evidence>
<dbReference type="GO" id="GO:0015141">
    <property type="term" value="F:succinate transmembrane transporter activity"/>
    <property type="evidence" value="ECO:0007669"/>
    <property type="project" value="TreeGrafter"/>
</dbReference>
<keyword evidence="3" id="KW-0813">Transport</keyword>
<dbReference type="InterPro" id="IPR036458">
    <property type="entry name" value="Na:dicarbo_symporter_sf"/>
</dbReference>
<evidence type="ECO:0000313" key="11">
    <source>
        <dbReference type="Proteomes" id="UP000298693"/>
    </source>
</evidence>
<dbReference type="PROSITE" id="PS00713">
    <property type="entry name" value="NA_DICARBOXYL_SYMP_1"/>
    <property type="match status" value="1"/>
</dbReference>
<feature type="transmembrane region" description="Helical" evidence="9">
    <location>
        <begin position="70"/>
        <end position="90"/>
    </location>
</feature>
<dbReference type="Gene3D" id="1.10.3860.10">
    <property type="entry name" value="Sodium:dicarboxylate symporter"/>
    <property type="match status" value="1"/>
</dbReference>
<proteinExistence type="inferred from homology"/>
<name>A0A4D8R2M1_AZOBR</name>
<dbReference type="PANTHER" id="PTHR42865:SF1">
    <property type="entry name" value="AEROBIC C4-DICARBOXYLATE TRANSPORT PROTEIN"/>
    <property type="match status" value="1"/>
</dbReference>
<dbReference type="PANTHER" id="PTHR42865">
    <property type="entry name" value="PROTON/GLUTAMATE-ASPARTATE SYMPORTER"/>
    <property type="match status" value="1"/>
</dbReference>
<organism evidence="10 11">
    <name type="scientific">Azospirillum brasilense</name>
    <dbReference type="NCBI Taxonomy" id="192"/>
    <lineage>
        <taxon>Bacteria</taxon>
        <taxon>Pseudomonadati</taxon>
        <taxon>Pseudomonadota</taxon>
        <taxon>Alphaproteobacteria</taxon>
        <taxon>Rhodospirillales</taxon>
        <taxon>Azospirillaceae</taxon>
        <taxon>Azospirillum</taxon>
    </lineage>
</organism>
<dbReference type="RefSeq" id="WP_137140047.1">
    <property type="nucleotide sequence ID" value="NZ_CP032345.1"/>
</dbReference>
<sequence>MRLQTGDQTPAPTDPKTIDPKVVYPKAIYKALYFQVVIGLILGILAGHFWPDFGASLKPLGDGFVKLVKMMIAPVVFCTIVSGITSLNDTREIGKTLVKSMALFYALTVAALLIGLAAVFIIEPGVGMHVSPASLDTAVAARYAKQAAPVGFTDFLLHIIPHSFFGAFAEGEVLPVLLISVLVGFGLTRVGKAGEPVVQGIESFSHVLFAAFGFIMKLAPIGAFGAMAFTVGKYGIDSIGSLGLLILTFYAACGFFLVVVIGTLARLHGFSLWKVLRYFREELLIVLGTSSSEPVLPRVLQKLEALGCKKGVSGLVLPMGYSFNLDGTAIYLTLASLFIAQACDIHLSAGQIIAMLGVMLLTSKGAAGVTGSGFVALVATLTVMPDLPVAGVALLVGIDRFMSEARALTSIISNCVASIVVSIWENACDREVLQRELNQSYASTERILEEKGDITVLPLSPQAPAQPSH</sequence>
<dbReference type="FunFam" id="1.10.3860.10:FF:000001">
    <property type="entry name" value="C4-dicarboxylate transport protein"/>
    <property type="match status" value="1"/>
</dbReference>
<keyword evidence="6" id="KW-0769">Symport</keyword>
<evidence type="ECO:0000256" key="5">
    <source>
        <dbReference type="ARBA" id="ARBA00022692"/>
    </source>
</evidence>
<dbReference type="InterPro" id="IPR001991">
    <property type="entry name" value="Na-dicarboxylate_symporter"/>
</dbReference>
<feature type="transmembrane region" description="Helical" evidence="9">
    <location>
        <begin position="207"/>
        <end position="230"/>
    </location>
</feature>
<feature type="transmembrane region" description="Helical" evidence="9">
    <location>
        <begin position="164"/>
        <end position="187"/>
    </location>
</feature>
<dbReference type="NCBIfam" id="NF002461">
    <property type="entry name" value="PRK01663.1"/>
    <property type="match status" value="1"/>
</dbReference>
<dbReference type="SUPFAM" id="SSF118215">
    <property type="entry name" value="Proton glutamate symport protein"/>
    <property type="match status" value="1"/>
</dbReference>
<evidence type="ECO:0000256" key="4">
    <source>
        <dbReference type="ARBA" id="ARBA00022475"/>
    </source>
</evidence>
<evidence type="ECO:0000256" key="3">
    <source>
        <dbReference type="ARBA" id="ARBA00022448"/>
    </source>
</evidence>
<dbReference type="GO" id="GO:0005886">
    <property type="term" value="C:plasma membrane"/>
    <property type="evidence" value="ECO:0007669"/>
    <property type="project" value="UniProtKB-SubCell"/>
</dbReference>
<evidence type="ECO:0000256" key="9">
    <source>
        <dbReference type="SAM" id="Phobius"/>
    </source>
</evidence>
<feature type="transmembrane region" description="Helical" evidence="9">
    <location>
        <begin position="329"/>
        <end position="362"/>
    </location>
</feature>
<dbReference type="PRINTS" id="PR00173">
    <property type="entry name" value="EDTRNSPORT"/>
</dbReference>
<dbReference type="Proteomes" id="UP000298693">
    <property type="component" value="Chromosome"/>
</dbReference>
<evidence type="ECO:0000256" key="8">
    <source>
        <dbReference type="ARBA" id="ARBA00023136"/>
    </source>
</evidence>
<gene>
    <name evidence="10" type="primary">dctA</name>
    <name evidence="10" type="ORF">D3869_10755</name>
</gene>
<dbReference type="GO" id="GO:0015138">
    <property type="term" value="F:fumarate transmembrane transporter activity"/>
    <property type="evidence" value="ECO:0007669"/>
    <property type="project" value="TreeGrafter"/>
</dbReference>
<evidence type="ECO:0000256" key="1">
    <source>
        <dbReference type="ARBA" id="ARBA00004429"/>
    </source>
</evidence>